<dbReference type="Pfam" id="PF02801">
    <property type="entry name" value="Ketoacyl-synt_C"/>
    <property type="match status" value="1"/>
</dbReference>
<evidence type="ECO:0000256" key="3">
    <source>
        <dbReference type="RuleBase" id="RU003694"/>
    </source>
</evidence>
<dbReference type="InterPro" id="IPR014030">
    <property type="entry name" value="Ketoacyl_synth_N"/>
</dbReference>
<feature type="domain" description="Ketosynthase family 3 (KS3)" evidence="5">
    <location>
        <begin position="1"/>
        <end position="215"/>
    </location>
</feature>
<comment type="caution">
    <text evidence="6">The sequence shown here is derived from an EMBL/GenBank/DDBJ whole genome shotgun (WGS) entry which is preliminary data.</text>
</comment>
<dbReference type="SMART" id="SM00825">
    <property type="entry name" value="PKS_KS"/>
    <property type="match status" value="1"/>
</dbReference>
<dbReference type="InterPro" id="IPR016039">
    <property type="entry name" value="Thiolase-like"/>
</dbReference>
<gene>
    <name evidence="6" type="ORF">FJTKL_12819</name>
</gene>
<keyword evidence="1" id="KW-0596">Phosphopantetheine</keyword>
<proteinExistence type="inferred from homology"/>
<dbReference type="InterPro" id="IPR020841">
    <property type="entry name" value="PKS_Beta-ketoAc_synthase_dom"/>
</dbReference>
<dbReference type="InterPro" id="IPR014031">
    <property type="entry name" value="Ketoacyl_synth_C"/>
</dbReference>
<dbReference type="PANTHER" id="PTHR43775">
    <property type="entry name" value="FATTY ACID SYNTHASE"/>
    <property type="match status" value="1"/>
</dbReference>
<dbReference type="Gene3D" id="3.30.70.3290">
    <property type="match status" value="1"/>
</dbReference>
<name>A0ABR4FA74_9PEZI</name>
<dbReference type="InterPro" id="IPR032821">
    <property type="entry name" value="PKS_assoc"/>
</dbReference>
<evidence type="ECO:0000259" key="5">
    <source>
        <dbReference type="PROSITE" id="PS52004"/>
    </source>
</evidence>
<evidence type="ECO:0000256" key="4">
    <source>
        <dbReference type="SAM" id="MobiDB-lite"/>
    </source>
</evidence>
<keyword evidence="3" id="KW-0808">Transferase</keyword>
<organism evidence="6 7">
    <name type="scientific">Diaporthe vaccinii</name>
    <dbReference type="NCBI Taxonomy" id="105482"/>
    <lineage>
        <taxon>Eukaryota</taxon>
        <taxon>Fungi</taxon>
        <taxon>Dikarya</taxon>
        <taxon>Ascomycota</taxon>
        <taxon>Pezizomycotina</taxon>
        <taxon>Sordariomycetes</taxon>
        <taxon>Sordariomycetidae</taxon>
        <taxon>Diaporthales</taxon>
        <taxon>Diaporthaceae</taxon>
        <taxon>Diaporthe</taxon>
        <taxon>Diaporthe eres species complex</taxon>
    </lineage>
</organism>
<dbReference type="Proteomes" id="UP001600888">
    <property type="component" value="Unassembled WGS sequence"/>
</dbReference>
<evidence type="ECO:0000313" key="7">
    <source>
        <dbReference type="Proteomes" id="UP001600888"/>
    </source>
</evidence>
<feature type="compositionally biased region" description="Polar residues" evidence="4">
    <location>
        <begin position="224"/>
        <end position="233"/>
    </location>
</feature>
<reference evidence="6 7" key="1">
    <citation type="submission" date="2024-03" db="EMBL/GenBank/DDBJ databases">
        <title>A high-quality draft genome sequence of Diaporthe vaccinii, a causative agent of upright dieback and viscid rot disease in cranberry plants.</title>
        <authorList>
            <person name="Sarrasin M."/>
            <person name="Lang B.F."/>
            <person name="Burger G."/>
        </authorList>
    </citation>
    <scope>NUCLEOTIDE SEQUENCE [LARGE SCALE GENOMIC DNA]</scope>
    <source>
        <strain evidence="6 7">IS7</strain>
    </source>
</reference>
<protein>
    <recommendedName>
        <fullName evidence="5">Ketosynthase family 3 (KS3) domain-containing protein</fullName>
    </recommendedName>
</protein>
<dbReference type="SUPFAM" id="SSF53901">
    <property type="entry name" value="Thiolase-like"/>
    <property type="match status" value="1"/>
</dbReference>
<keyword evidence="7" id="KW-1185">Reference proteome</keyword>
<dbReference type="EMBL" id="JBAWTH010000006">
    <property type="protein sequence ID" value="KAL2291415.1"/>
    <property type="molecule type" value="Genomic_DNA"/>
</dbReference>
<dbReference type="PROSITE" id="PS52004">
    <property type="entry name" value="KS3_2"/>
    <property type="match status" value="1"/>
</dbReference>
<evidence type="ECO:0000256" key="2">
    <source>
        <dbReference type="ARBA" id="ARBA00022553"/>
    </source>
</evidence>
<dbReference type="InterPro" id="IPR050091">
    <property type="entry name" value="PKS_NRPS_Biosynth_Enz"/>
</dbReference>
<feature type="region of interest" description="Disordered" evidence="4">
    <location>
        <begin position="224"/>
        <end position="257"/>
    </location>
</feature>
<dbReference type="Pfam" id="PF00109">
    <property type="entry name" value="ketoacyl-synt"/>
    <property type="match status" value="1"/>
</dbReference>
<accession>A0ABR4FA74</accession>
<dbReference type="Pfam" id="PF16197">
    <property type="entry name" value="KAsynt_C_assoc"/>
    <property type="match status" value="1"/>
</dbReference>
<dbReference type="PANTHER" id="PTHR43775:SF29">
    <property type="entry name" value="ASPERFURANONE POLYKETIDE SYNTHASE AFOG-RELATED"/>
    <property type="match status" value="1"/>
</dbReference>
<feature type="compositionally biased region" description="Polar residues" evidence="4">
    <location>
        <begin position="240"/>
        <end position="251"/>
    </location>
</feature>
<comment type="similarity">
    <text evidence="3">Belongs to the thiolase-like superfamily. Beta-ketoacyl-ACP synthases family.</text>
</comment>
<dbReference type="Gene3D" id="3.40.47.10">
    <property type="match status" value="1"/>
</dbReference>
<dbReference type="CDD" id="cd00833">
    <property type="entry name" value="PKS"/>
    <property type="match status" value="1"/>
</dbReference>
<keyword evidence="2" id="KW-0597">Phosphoprotein</keyword>
<evidence type="ECO:0000313" key="6">
    <source>
        <dbReference type="EMBL" id="KAL2291415.1"/>
    </source>
</evidence>
<sequence length="351" mass="36692">MSILLGAAKILSPDGKSKMWDADANGFSRGEGFGVTILKSLDAAIRDGNNIRAVVLASAANEDGRTPGISLPSSDAQQALIMTAYRQAGVNSSDTGYVEAHGTGTQAGDPLEASAILDTIGHKRTKDLYVGSVKTNIGHLEGAAGVAGVIKAALTVERGVIPPSLWFEKLNPQITLPANVKIPTEPTPWAFEGPRRASINSFGFGGANAHVVLEDASSYLSRNGLSGKHSTANAPRPLTNGHSNGVTNGNGIHSEPKPKVFVVSSNDKEGVSRNVERLTSYLTSAKSSSKPDFLGNLAYTLATKRSVLPWKSFAIASSLQQLTNNLAPSALSTPLRSSSTSDPRLAFVFTG</sequence>
<evidence type="ECO:0000256" key="1">
    <source>
        <dbReference type="ARBA" id="ARBA00022450"/>
    </source>
</evidence>